<dbReference type="GO" id="GO:0043065">
    <property type="term" value="P:positive regulation of apoptotic process"/>
    <property type="evidence" value="ECO:0007669"/>
    <property type="project" value="TreeGrafter"/>
</dbReference>
<feature type="compositionally biased region" description="Basic and acidic residues" evidence="1">
    <location>
        <begin position="253"/>
        <end position="265"/>
    </location>
</feature>
<dbReference type="InterPro" id="IPR028192">
    <property type="entry name" value="BMF"/>
</dbReference>
<protein>
    <submittedName>
        <fullName evidence="2">Reticulocyte-binding protein 2-like protein a</fullName>
    </submittedName>
</protein>
<feature type="compositionally biased region" description="Acidic residues" evidence="1">
    <location>
        <begin position="215"/>
        <end position="234"/>
    </location>
</feature>
<feature type="compositionally biased region" description="Basic and acidic residues" evidence="1">
    <location>
        <begin position="473"/>
        <end position="487"/>
    </location>
</feature>
<feature type="region of interest" description="Disordered" evidence="1">
    <location>
        <begin position="325"/>
        <end position="356"/>
    </location>
</feature>
<name>A0A834F6C4_ORYME</name>
<organism evidence="2 3">
    <name type="scientific">Oryzias melastigma</name>
    <name type="common">Marine medaka</name>
    <dbReference type="NCBI Taxonomy" id="30732"/>
    <lineage>
        <taxon>Eukaryota</taxon>
        <taxon>Metazoa</taxon>
        <taxon>Chordata</taxon>
        <taxon>Craniata</taxon>
        <taxon>Vertebrata</taxon>
        <taxon>Euteleostomi</taxon>
        <taxon>Actinopterygii</taxon>
        <taxon>Neopterygii</taxon>
        <taxon>Teleostei</taxon>
        <taxon>Neoteleostei</taxon>
        <taxon>Acanthomorphata</taxon>
        <taxon>Ovalentaria</taxon>
        <taxon>Atherinomorphae</taxon>
        <taxon>Beloniformes</taxon>
        <taxon>Adrianichthyidae</taxon>
        <taxon>Oryziinae</taxon>
        <taxon>Oryzias</taxon>
    </lineage>
</organism>
<reference evidence="2" key="1">
    <citation type="journal article" name="BMC Genomics">
        <title>Long-read sequencing and de novo genome assembly of marine medaka (Oryzias melastigma).</title>
        <authorList>
            <person name="Liang P."/>
            <person name="Saqib H.S.A."/>
            <person name="Ni X."/>
            <person name="Shen Y."/>
        </authorList>
    </citation>
    <scope>NUCLEOTIDE SEQUENCE</scope>
    <source>
        <strain evidence="2">Bigg-433</strain>
    </source>
</reference>
<feature type="compositionally biased region" description="Basic and acidic residues" evidence="1">
    <location>
        <begin position="454"/>
        <end position="463"/>
    </location>
</feature>
<feature type="compositionally biased region" description="Polar residues" evidence="1">
    <location>
        <begin position="325"/>
        <end position="335"/>
    </location>
</feature>
<dbReference type="PANTHER" id="PTHR32014">
    <property type="entry name" value="BCL-2-MODIFYING FACTOR"/>
    <property type="match status" value="1"/>
</dbReference>
<accession>A0A834F6C4</accession>
<evidence type="ECO:0000313" key="2">
    <source>
        <dbReference type="EMBL" id="KAF6723201.1"/>
    </source>
</evidence>
<evidence type="ECO:0000313" key="3">
    <source>
        <dbReference type="Proteomes" id="UP000646548"/>
    </source>
</evidence>
<feature type="region of interest" description="Disordered" evidence="1">
    <location>
        <begin position="439"/>
        <end position="493"/>
    </location>
</feature>
<comment type="caution">
    <text evidence="2">The sequence shown here is derived from an EMBL/GenBank/DDBJ whole genome shotgun (WGS) entry which is preliminary data.</text>
</comment>
<dbReference type="Pfam" id="PF15185">
    <property type="entry name" value="BMF"/>
    <property type="match status" value="1"/>
</dbReference>
<dbReference type="EMBL" id="WKFB01000437">
    <property type="protein sequence ID" value="KAF6723201.1"/>
    <property type="molecule type" value="Genomic_DNA"/>
</dbReference>
<feature type="compositionally biased region" description="Acidic residues" evidence="1">
    <location>
        <begin position="189"/>
        <end position="208"/>
    </location>
</feature>
<feature type="compositionally biased region" description="Acidic residues" evidence="1">
    <location>
        <begin position="148"/>
        <end position="160"/>
    </location>
</feature>
<feature type="compositionally biased region" description="Acidic residues" evidence="1">
    <location>
        <begin position="172"/>
        <end position="182"/>
    </location>
</feature>
<dbReference type="PANTHER" id="PTHR32014:SF3">
    <property type="entry name" value="BCL2-MODIFYING FACTOR 2"/>
    <property type="match status" value="1"/>
</dbReference>
<evidence type="ECO:0000256" key="1">
    <source>
        <dbReference type="SAM" id="MobiDB-lite"/>
    </source>
</evidence>
<feature type="compositionally biased region" description="Acidic residues" evidence="1">
    <location>
        <begin position="125"/>
        <end position="138"/>
    </location>
</feature>
<dbReference type="GO" id="GO:0010507">
    <property type="term" value="P:negative regulation of autophagy"/>
    <property type="evidence" value="ECO:0007669"/>
    <property type="project" value="TreeGrafter"/>
</dbReference>
<dbReference type="GO" id="GO:0006915">
    <property type="term" value="P:apoptotic process"/>
    <property type="evidence" value="ECO:0007669"/>
    <property type="project" value="InterPro"/>
</dbReference>
<proteinExistence type="predicted"/>
<feature type="compositionally biased region" description="Basic and acidic residues" evidence="1">
    <location>
        <begin position="161"/>
        <end position="171"/>
    </location>
</feature>
<dbReference type="Proteomes" id="UP000646548">
    <property type="component" value="Unassembled WGS sequence"/>
</dbReference>
<dbReference type="GO" id="GO:0016459">
    <property type="term" value="C:myosin complex"/>
    <property type="evidence" value="ECO:0007669"/>
    <property type="project" value="TreeGrafter"/>
</dbReference>
<dbReference type="AlphaFoldDB" id="A0A834F6C4"/>
<gene>
    <name evidence="2" type="ORF">FQA47_003987</name>
</gene>
<sequence>MRAELKRAGPIAGRSLTSPPDCYQEAITNCCAVAIGAGSSRPKAETSTSCRIDGTMNLHQRDVWNSTKKEFIEAADIALSFRKLEEETKVLLGSACLGPGMSPNQEGKVFKKEKQLLSLEHQKEQEEEEEQQDEEHQEEQEKQLQDEEQHEEEEQEEEEHQQEQEKQLQDEEQHEEEEEEQEEHQQEQHEEEEQEEHQQEQQEEEEQEEHQQEQHEEEEQEEHQQEQQEEEEQEEHQQEQQEEQHEEEEQEEEHQQEQQEEHQQEQQEEQQLQQPPISWAGGHMSSDFFSLPRVNIQEVEGETKTKRLIGCLRVTRFCSKKHNNRLQSANIQQSSESDEARASYRQVPRTRRNPRAKIPPITTEHALCGGSLPLRRRMDDEEDDMSRPVSQLWGTPFRDVKFQERAIQITGGEDFPLQEHATDVPSCSFRWQPRRPFHGNAGLRSHFPAQFEPMEDRGPRPTGEEEEEEEEEDRGRQNEALAERPEEQPEVSVEVQIGRKLREIGDQFNQDHMEVFMRHRRQNVPLWMRLTAALFGLLFPRGAPPPRLRGALR</sequence>
<feature type="region of interest" description="Disordered" evidence="1">
    <location>
        <begin position="121"/>
        <end position="286"/>
    </location>
</feature>